<sequence>MFVFNHLQIISNHEFYDNNTSVFICHKNHGDNNDSVLYVISNHGDNNTLVFIISNHGDNNTSVLYVVKTMVTIMIQIYMSVLKMNSEDFTFKTFIKYRCFNTDYTVTV</sequence>
<proteinExistence type="predicted"/>
<accession>A0ABQ9EU70</accession>
<organism evidence="1 2">
    <name type="scientific">Tegillarca granosa</name>
    <name type="common">Malaysian cockle</name>
    <name type="synonym">Anadara granosa</name>
    <dbReference type="NCBI Taxonomy" id="220873"/>
    <lineage>
        <taxon>Eukaryota</taxon>
        <taxon>Metazoa</taxon>
        <taxon>Spiralia</taxon>
        <taxon>Lophotrochozoa</taxon>
        <taxon>Mollusca</taxon>
        <taxon>Bivalvia</taxon>
        <taxon>Autobranchia</taxon>
        <taxon>Pteriomorphia</taxon>
        <taxon>Arcoida</taxon>
        <taxon>Arcoidea</taxon>
        <taxon>Arcidae</taxon>
        <taxon>Tegillarca</taxon>
    </lineage>
</organism>
<evidence type="ECO:0000313" key="2">
    <source>
        <dbReference type="Proteomes" id="UP001217089"/>
    </source>
</evidence>
<reference evidence="1 2" key="1">
    <citation type="submission" date="2022-12" db="EMBL/GenBank/DDBJ databases">
        <title>Chromosome-level genome of Tegillarca granosa.</title>
        <authorList>
            <person name="Kim J."/>
        </authorList>
    </citation>
    <scope>NUCLEOTIDE SEQUENCE [LARGE SCALE GENOMIC DNA]</scope>
    <source>
        <strain evidence="1">Teg-2019</strain>
        <tissue evidence="1">Adductor muscle</tissue>
    </source>
</reference>
<dbReference type="EMBL" id="JARBDR010000657">
    <property type="protein sequence ID" value="KAJ8308733.1"/>
    <property type="molecule type" value="Genomic_DNA"/>
</dbReference>
<evidence type="ECO:0000313" key="1">
    <source>
        <dbReference type="EMBL" id="KAJ8308733.1"/>
    </source>
</evidence>
<keyword evidence="2" id="KW-1185">Reference proteome</keyword>
<dbReference type="Proteomes" id="UP001217089">
    <property type="component" value="Unassembled WGS sequence"/>
</dbReference>
<gene>
    <name evidence="1" type="ORF">KUTeg_013607</name>
</gene>
<name>A0ABQ9EU70_TEGGR</name>
<comment type="caution">
    <text evidence="1">The sequence shown here is derived from an EMBL/GenBank/DDBJ whole genome shotgun (WGS) entry which is preliminary data.</text>
</comment>
<protein>
    <submittedName>
        <fullName evidence="1">Uncharacterized protein</fullName>
    </submittedName>
</protein>